<reference evidence="1" key="1">
    <citation type="submission" date="2014-12" db="EMBL/GenBank/DDBJ databases">
        <title>Insight into the proteome of Arion vulgaris.</title>
        <authorList>
            <person name="Aradska J."/>
            <person name="Bulat T."/>
            <person name="Smidak R."/>
            <person name="Sarate P."/>
            <person name="Gangsoo J."/>
            <person name="Sialana F."/>
            <person name="Bilban M."/>
            <person name="Lubec G."/>
        </authorList>
    </citation>
    <scope>NUCLEOTIDE SEQUENCE</scope>
    <source>
        <tissue evidence="1">Skin</tissue>
    </source>
</reference>
<dbReference type="EMBL" id="HACG01030774">
    <property type="protein sequence ID" value="CEK77639.1"/>
    <property type="molecule type" value="Transcribed_RNA"/>
</dbReference>
<gene>
    <name evidence="1" type="primary">ORF105841</name>
</gene>
<proteinExistence type="predicted"/>
<dbReference type="AlphaFoldDB" id="A0A0B7A9H7"/>
<sequence length="52" mass="6145">MVGHVVTIIMFALDSNAKLTACFSEVFPEYNNCSRETLYFMKYYEVQAYFMK</sequence>
<accession>A0A0B7A9H7</accession>
<organism evidence="1">
    <name type="scientific">Arion vulgaris</name>
    <dbReference type="NCBI Taxonomy" id="1028688"/>
    <lineage>
        <taxon>Eukaryota</taxon>
        <taxon>Metazoa</taxon>
        <taxon>Spiralia</taxon>
        <taxon>Lophotrochozoa</taxon>
        <taxon>Mollusca</taxon>
        <taxon>Gastropoda</taxon>
        <taxon>Heterobranchia</taxon>
        <taxon>Euthyneura</taxon>
        <taxon>Panpulmonata</taxon>
        <taxon>Eupulmonata</taxon>
        <taxon>Stylommatophora</taxon>
        <taxon>Helicina</taxon>
        <taxon>Arionoidea</taxon>
        <taxon>Arionidae</taxon>
        <taxon>Arion</taxon>
    </lineage>
</organism>
<protein>
    <submittedName>
        <fullName evidence="1">Uncharacterized protein</fullName>
    </submittedName>
</protein>
<name>A0A0B7A9H7_9EUPU</name>
<evidence type="ECO:0000313" key="1">
    <source>
        <dbReference type="EMBL" id="CEK77639.1"/>
    </source>
</evidence>